<comment type="subcellular location">
    <subcellularLocation>
        <location evidence="1">Cell membrane</location>
        <topology evidence="1">Multi-pass membrane protein</topology>
    </subcellularLocation>
</comment>
<dbReference type="InterPro" id="IPR052218">
    <property type="entry name" value="Preflagellin_Peptidase"/>
</dbReference>
<accession>A0AA52EIG9</accession>
<dbReference type="KEGG" id="tmk:QGN29_13950"/>
<evidence type="ECO:0000256" key="2">
    <source>
        <dbReference type="ARBA" id="ARBA00022475"/>
    </source>
</evidence>
<dbReference type="AlphaFoldDB" id="A0AA52EIG9"/>
<evidence type="ECO:0000256" key="1">
    <source>
        <dbReference type="ARBA" id="ARBA00004651"/>
    </source>
</evidence>
<evidence type="ECO:0000256" key="3">
    <source>
        <dbReference type="ARBA" id="ARBA00022692"/>
    </source>
</evidence>
<dbReference type="GO" id="GO:0004190">
    <property type="term" value="F:aspartic-type endopeptidase activity"/>
    <property type="evidence" value="ECO:0007669"/>
    <property type="project" value="UniProtKB-EC"/>
</dbReference>
<evidence type="ECO:0000256" key="6">
    <source>
        <dbReference type="SAM" id="Phobius"/>
    </source>
</evidence>
<dbReference type="PANTHER" id="PTHR36506:SF1">
    <property type="entry name" value="PREFLAGELLIN PEPTIDASE"/>
    <property type="match status" value="1"/>
</dbReference>
<dbReference type="RefSeq" id="WP_310798487.1">
    <property type="nucleotide sequence ID" value="NZ_CP123872.1"/>
</dbReference>
<gene>
    <name evidence="8" type="ORF">QGN29_13950</name>
</gene>
<organism evidence="8 9">
    <name type="scientific">Temperatibacter marinus</name>
    <dbReference type="NCBI Taxonomy" id="1456591"/>
    <lineage>
        <taxon>Bacteria</taxon>
        <taxon>Pseudomonadati</taxon>
        <taxon>Pseudomonadota</taxon>
        <taxon>Alphaproteobacteria</taxon>
        <taxon>Kordiimonadales</taxon>
        <taxon>Temperatibacteraceae</taxon>
        <taxon>Temperatibacter</taxon>
    </lineage>
</organism>
<dbReference type="InterPro" id="IPR000045">
    <property type="entry name" value="Prepilin_IV_endopep_pep"/>
</dbReference>
<feature type="transmembrane region" description="Helical" evidence="6">
    <location>
        <begin position="142"/>
        <end position="161"/>
    </location>
</feature>
<evidence type="ECO:0000256" key="5">
    <source>
        <dbReference type="ARBA" id="ARBA00023136"/>
    </source>
</evidence>
<keyword evidence="8" id="KW-0378">Hydrolase</keyword>
<dbReference type="Proteomes" id="UP001268683">
    <property type="component" value="Chromosome"/>
</dbReference>
<evidence type="ECO:0000313" key="9">
    <source>
        <dbReference type="Proteomes" id="UP001268683"/>
    </source>
</evidence>
<feature type="transmembrane region" description="Helical" evidence="6">
    <location>
        <begin position="69"/>
        <end position="87"/>
    </location>
</feature>
<feature type="domain" description="Prepilin type IV endopeptidase peptidase" evidence="7">
    <location>
        <begin position="14"/>
        <end position="121"/>
    </location>
</feature>
<reference evidence="8" key="1">
    <citation type="submission" date="2023-04" db="EMBL/GenBank/DDBJ databases">
        <title>Complete genome sequence of Temperatibacter marinus.</title>
        <authorList>
            <person name="Rong J.-C."/>
            <person name="Yi M.-L."/>
            <person name="Zhao Q."/>
        </authorList>
    </citation>
    <scope>NUCLEOTIDE SEQUENCE</scope>
    <source>
        <strain evidence="8">NBRC 110045</strain>
    </source>
</reference>
<evidence type="ECO:0000259" key="7">
    <source>
        <dbReference type="Pfam" id="PF01478"/>
    </source>
</evidence>
<feature type="transmembrane region" description="Helical" evidence="6">
    <location>
        <begin position="38"/>
        <end position="57"/>
    </location>
</feature>
<keyword evidence="9" id="KW-1185">Reference proteome</keyword>
<evidence type="ECO:0000256" key="4">
    <source>
        <dbReference type="ARBA" id="ARBA00022989"/>
    </source>
</evidence>
<keyword evidence="2" id="KW-1003">Cell membrane</keyword>
<dbReference type="GO" id="GO:0005886">
    <property type="term" value="C:plasma membrane"/>
    <property type="evidence" value="ECO:0007669"/>
    <property type="project" value="UniProtKB-SubCell"/>
</dbReference>
<keyword evidence="5 6" id="KW-0472">Membrane</keyword>
<protein>
    <submittedName>
        <fullName evidence="8">Prepilin peptidase</fullName>
        <ecNumber evidence="8">3.4.23.43</ecNumber>
    </submittedName>
</protein>
<sequence length="170" mass="17944">MPFEIVLVIMLLTIAATALLFAAHQDVKSRVISNQFNVFFLGLSVIILVISYLSNLLSASDLFSHVTTGLILLIICFAGFGLGLMGGGDAKLIPSVAMLAGGHLVPLFLIFTAIAGGLLALMMMTFTRLVGQQSTNLMMNKVPYAVAIAVGGIMIIIRLILNIVTGGSYA</sequence>
<feature type="transmembrane region" description="Helical" evidence="6">
    <location>
        <begin position="107"/>
        <end position="130"/>
    </location>
</feature>
<name>A0AA52EIG9_9PROT</name>
<proteinExistence type="predicted"/>
<keyword evidence="3 6" id="KW-0812">Transmembrane</keyword>
<keyword evidence="4 6" id="KW-1133">Transmembrane helix</keyword>
<dbReference type="EC" id="3.4.23.43" evidence="8"/>
<dbReference type="PANTHER" id="PTHR36506">
    <property type="entry name" value="PREFLAGELLIN PEPTIDASE"/>
    <property type="match status" value="1"/>
</dbReference>
<dbReference type="Pfam" id="PF01478">
    <property type="entry name" value="Peptidase_A24"/>
    <property type="match status" value="1"/>
</dbReference>
<dbReference type="Gene3D" id="1.20.120.1220">
    <property type="match status" value="1"/>
</dbReference>
<evidence type="ECO:0000313" key="8">
    <source>
        <dbReference type="EMBL" id="WND02651.1"/>
    </source>
</evidence>
<dbReference type="EMBL" id="CP123872">
    <property type="protein sequence ID" value="WND02651.1"/>
    <property type="molecule type" value="Genomic_DNA"/>
</dbReference>